<feature type="transmembrane region" description="Helical" evidence="1">
    <location>
        <begin position="159"/>
        <end position="177"/>
    </location>
</feature>
<dbReference type="AlphaFoldDB" id="A0A7S0A6U7"/>
<organism evidence="2">
    <name type="scientific">Pyrodinium bahamense</name>
    <dbReference type="NCBI Taxonomy" id="73915"/>
    <lineage>
        <taxon>Eukaryota</taxon>
        <taxon>Sar</taxon>
        <taxon>Alveolata</taxon>
        <taxon>Dinophyceae</taxon>
        <taxon>Gonyaulacales</taxon>
        <taxon>Pyrocystaceae</taxon>
        <taxon>Pyrodinium</taxon>
    </lineage>
</organism>
<feature type="transmembrane region" description="Helical" evidence="1">
    <location>
        <begin position="62"/>
        <end position="80"/>
    </location>
</feature>
<feature type="transmembrane region" description="Helical" evidence="1">
    <location>
        <begin position="100"/>
        <end position="121"/>
    </location>
</feature>
<reference evidence="2" key="1">
    <citation type="submission" date="2021-01" db="EMBL/GenBank/DDBJ databases">
        <authorList>
            <person name="Corre E."/>
            <person name="Pelletier E."/>
            <person name="Niang G."/>
            <person name="Scheremetjew M."/>
            <person name="Finn R."/>
            <person name="Kale V."/>
            <person name="Holt S."/>
            <person name="Cochrane G."/>
            <person name="Meng A."/>
            <person name="Brown T."/>
            <person name="Cohen L."/>
        </authorList>
    </citation>
    <scope>NUCLEOTIDE SEQUENCE</scope>
    <source>
        <strain evidence="2">Pbaha01</strain>
    </source>
</reference>
<keyword evidence="1" id="KW-1133">Transmembrane helix</keyword>
<accession>A0A7S0A6U7</accession>
<proteinExistence type="predicted"/>
<evidence type="ECO:0000256" key="1">
    <source>
        <dbReference type="SAM" id="Phobius"/>
    </source>
</evidence>
<protein>
    <submittedName>
        <fullName evidence="2">Uncharacterized protein</fullName>
    </submittedName>
</protein>
<evidence type="ECO:0000313" key="2">
    <source>
        <dbReference type="EMBL" id="CAD8354799.1"/>
    </source>
</evidence>
<feature type="transmembrane region" description="Helical" evidence="1">
    <location>
        <begin position="303"/>
        <end position="324"/>
    </location>
</feature>
<feature type="transmembrane region" description="Helical" evidence="1">
    <location>
        <begin position="128"/>
        <end position="147"/>
    </location>
</feature>
<dbReference type="PANTHER" id="PTHR33802">
    <property type="entry name" value="SI:CH211-161H7.5-RELATED"/>
    <property type="match status" value="1"/>
</dbReference>
<gene>
    <name evidence="2" type="ORF">PBAH0796_LOCUS10166</name>
</gene>
<keyword evidence="1" id="KW-0472">Membrane</keyword>
<feature type="transmembrane region" description="Helical" evidence="1">
    <location>
        <begin position="251"/>
        <end position="267"/>
    </location>
</feature>
<feature type="transmembrane region" description="Helical" evidence="1">
    <location>
        <begin position="223"/>
        <end position="244"/>
    </location>
</feature>
<sequence length="370" mass="40419">VPPRNLSCLSFAQDRQEMVQVMYLVAHPETQMTPPGVPASPRVPASAGVSTAPFLAMNGWSLLAYILSALVICYTATGAYGKTNQQIGDTFPTLLTPAGWTFNIWGPILLWEGLFAVVQMLPPLRGSAVVQVLTPWWLATCFLQVLWQMTFSHLDFDVAIFFKLGIFGSLLGLCLTVDNLRLTAAEYWLCRAPFSLHLGWVIIGTLVNITTAAEERLLTSTTMMALTIAALAYSLAVAALLSLCRPEADPIIPLPLAWGFLGIWSELDTMLRARGESTQTLPEPNERNPYGWGEIVLNGFKDAALFLSISCLFLSITCAVLRLMGVTLCGGKRRALTMGEADDSTGRFIPMERVHGPRVLESPGHVAFDK</sequence>
<feature type="transmembrane region" description="Helical" evidence="1">
    <location>
        <begin position="189"/>
        <end position="211"/>
    </location>
</feature>
<feature type="non-terminal residue" evidence="2">
    <location>
        <position position="1"/>
    </location>
</feature>
<dbReference type="EMBL" id="HBEG01016892">
    <property type="protein sequence ID" value="CAD8354799.1"/>
    <property type="molecule type" value="Transcribed_RNA"/>
</dbReference>
<keyword evidence="1" id="KW-0812">Transmembrane</keyword>
<dbReference type="PANTHER" id="PTHR33802:SF1">
    <property type="entry name" value="XK-RELATED PROTEIN"/>
    <property type="match status" value="1"/>
</dbReference>
<name>A0A7S0A6U7_9DINO</name>